<evidence type="ECO:0000256" key="1">
    <source>
        <dbReference type="ARBA" id="ARBA00001913"/>
    </source>
</evidence>
<dbReference type="InterPro" id="IPR040692">
    <property type="entry name" value="UGGT_TRXL_3"/>
</dbReference>
<evidence type="ECO:0000259" key="15">
    <source>
        <dbReference type="Pfam" id="PF18404"/>
    </source>
</evidence>
<dbReference type="EMBL" id="JBAHYK010000075">
    <property type="protein sequence ID" value="KAL0579014.1"/>
    <property type="molecule type" value="Genomic_DNA"/>
</dbReference>
<feature type="region of interest" description="Disordered" evidence="9">
    <location>
        <begin position="267"/>
        <end position="326"/>
    </location>
</feature>
<dbReference type="InterPro" id="IPR040497">
    <property type="entry name" value="Glyco_transf_24"/>
</dbReference>
<evidence type="ECO:0000256" key="9">
    <source>
        <dbReference type="SAM" id="MobiDB-lite"/>
    </source>
</evidence>
<comment type="subcellular location">
    <subcellularLocation>
        <location evidence="2">Endoplasmic reticulum lumen</location>
    </subcellularLocation>
</comment>
<feature type="domain" description="UGGT thioredoxin-like" evidence="12">
    <location>
        <begin position="326"/>
        <end position="462"/>
    </location>
</feature>
<evidence type="ECO:0000256" key="8">
    <source>
        <dbReference type="ARBA" id="ARBA00023180"/>
    </source>
</evidence>
<keyword evidence="8" id="KW-0325">Glycoprotein</keyword>
<keyword evidence="5" id="KW-0808">Transferase</keyword>
<dbReference type="Pfam" id="PF18400">
    <property type="entry name" value="Thioredoxin_12"/>
    <property type="match status" value="1"/>
</dbReference>
<evidence type="ECO:0000259" key="12">
    <source>
        <dbReference type="Pfam" id="PF18401"/>
    </source>
</evidence>
<evidence type="ECO:0000313" key="16">
    <source>
        <dbReference type="EMBL" id="KAL0579014.1"/>
    </source>
</evidence>
<feature type="compositionally biased region" description="Basic and acidic residues" evidence="9">
    <location>
        <begin position="315"/>
        <end position="326"/>
    </location>
</feature>
<comment type="similarity">
    <text evidence="4">Belongs to the glycosyltransferase 8 family.</text>
</comment>
<dbReference type="Pfam" id="PF06427">
    <property type="entry name" value="UDP-g_GGTase"/>
    <property type="match status" value="1"/>
</dbReference>
<name>A0ABR3FU38_9AGAR</name>
<keyword evidence="17" id="KW-1185">Reference proteome</keyword>
<evidence type="ECO:0000256" key="7">
    <source>
        <dbReference type="ARBA" id="ARBA00022824"/>
    </source>
</evidence>
<dbReference type="InterPro" id="IPR029044">
    <property type="entry name" value="Nucleotide-diphossugar_trans"/>
</dbReference>
<dbReference type="Pfam" id="PF18402">
    <property type="entry name" value="Thioredoxin_14"/>
    <property type="match status" value="1"/>
</dbReference>
<comment type="pathway">
    <text evidence="3">Protein modification; protein glycosylation.</text>
</comment>
<dbReference type="InterPro" id="IPR009448">
    <property type="entry name" value="UDP-g_GGtrans"/>
</dbReference>
<dbReference type="InterPro" id="IPR040694">
    <property type="entry name" value="UGGT_TRXL_2"/>
</dbReference>
<feature type="domain" description="Glucosyltransferase 24 catalytic" evidence="15">
    <location>
        <begin position="1316"/>
        <end position="1581"/>
    </location>
</feature>
<evidence type="ECO:0000256" key="2">
    <source>
        <dbReference type="ARBA" id="ARBA00004319"/>
    </source>
</evidence>
<dbReference type="CDD" id="cd06432">
    <property type="entry name" value="GT8_HUGT1_C_like"/>
    <property type="match status" value="1"/>
</dbReference>
<keyword evidence="6 10" id="KW-0732">Signal</keyword>
<evidence type="ECO:0000256" key="10">
    <source>
        <dbReference type="SAM" id="SignalP"/>
    </source>
</evidence>
<dbReference type="Proteomes" id="UP001465976">
    <property type="component" value="Unassembled WGS sequence"/>
</dbReference>
<organism evidence="16 17">
    <name type="scientific">Marasmius crinis-equi</name>
    <dbReference type="NCBI Taxonomy" id="585013"/>
    <lineage>
        <taxon>Eukaryota</taxon>
        <taxon>Fungi</taxon>
        <taxon>Dikarya</taxon>
        <taxon>Basidiomycota</taxon>
        <taxon>Agaricomycotina</taxon>
        <taxon>Agaricomycetes</taxon>
        <taxon>Agaricomycetidae</taxon>
        <taxon>Agaricales</taxon>
        <taxon>Marasmiineae</taxon>
        <taxon>Marasmiaceae</taxon>
        <taxon>Marasmius</taxon>
    </lineage>
</organism>
<proteinExistence type="inferred from homology"/>
<dbReference type="PANTHER" id="PTHR11226:SF0">
    <property type="entry name" value="UDP-GLUCOSE:GLYCOPROTEIN GLUCOSYLTRANSFERASE"/>
    <property type="match status" value="1"/>
</dbReference>
<dbReference type="Pfam" id="PF18404">
    <property type="entry name" value="Glyco_transf_24"/>
    <property type="match status" value="1"/>
</dbReference>
<dbReference type="SUPFAM" id="SSF53448">
    <property type="entry name" value="Nucleotide-diphospho-sugar transferases"/>
    <property type="match status" value="1"/>
</dbReference>
<feature type="compositionally biased region" description="Basic and acidic residues" evidence="9">
    <location>
        <begin position="1632"/>
        <end position="1645"/>
    </location>
</feature>
<evidence type="ECO:0000256" key="5">
    <source>
        <dbReference type="ARBA" id="ARBA00022679"/>
    </source>
</evidence>
<reference evidence="16 17" key="1">
    <citation type="submission" date="2024-02" db="EMBL/GenBank/DDBJ databases">
        <title>A draft genome for the cacao thread blight pathogen Marasmius crinis-equi.</title>
        <authorList>
            <person name="Cohen S.P."/>
            <person name="Baruah I.K."/>
            <person name="Amoako-Attah I."/>
            <person name="Bukari Y."/>
            <person name="Meinhardt L.W."/>
            <person name="Bailey B.A."/>
        </authorList>
    </citation>
    <scope>NUCLEOTIDE SEQUENCE [LARGE SCALE GENOMIC DNA]</scope>
    <source>
        <strain evidence="16 17">GH-76</strain>
    </source>
</reference>
<comment type="cofactor">
    <cofactor evidence="1">
        <name>Ca(2+)</name>
        <dbReference type="ChEBI" id="CHEBI:29108"/>
    </cofactor>
</comment>
<evidence type="ECO:0000256" key="6">
    <source>
        <dbReference type="ARBA" id="ARBA00022729"/>
    </source>
</evidence>
<protein>
    <submittedName>
        <fullName evidence="16">Killer toxin resistant protein</fullName>
    </submittedName>
</protein>
<evidence type="ECO:0000259" key="11">
    <source>
        <dbReference type="Pfam" id="PF18400"/>
    </source>
</evidence>
<accession>A0ABR3FU38</accession>
<dbReference type="Gene3D" id="3.90.550.10">
    <property type="entry name" value="Spore Coat Polysaccharide Biosynthesis Protein SpsA, Chain A"/>
    <property type="match status" value="1"/>
</dbReference>
<feature type="region of interest" description="Disordered" evidence="9">
    <location>
        <begin position="1603"/>
        <end position="1645"/>
    </location>
</feature>
<evidence type="ECO:0000313" key="17">
    <source>
        <dbReference type="Proteomes" id="UP001465976"/>
    </source>
</evidence>
<feature type="signal peptide" evidence="10">
    <location>
        <begin position="1"/>
        <end position="15"/>
    </location>
</feature>
<evidence type="ECO:0000259" key="13">
    <source>
        <dbReference type="Pfam" id="PF18402"/>
    </source>
</evidence>
<feature type="domain" description="UGGT thioredoxin-like" evidence="13">
    <location>
        <begin position="473"/>
        <end position="746"/>
    </location>
</feature>
<dbReference type="InterPro" id="IPR040693">
    <property type="entry name" value="UGGT_TRXL_1"/>
</dbReference>
<dbReference type="Pfam" id="PF18401">
    <property type="entry name" value="Thioredoxin_13"/>
    <property type="match status" value="1"/>
</dbReference>
<gene>
    <name evidence="16" type="primary">KRE5</name>
    <name evidence="16" type="ORF">V5O48_003009</name>
</gene>
<feature type="domain" description="UDP-glucose:glycoprotein glucosyltransferase thioredoxin-like" evidence="14">
    <location>
        <begin position="759"/>
        <end position="990"/>
    </location>
</feature>
<dbReference type="InterPro" id="IPR040525">
    <property type="entry name" value="UGGT_TRXL_4"/>
</dbReference>
<dbReference type="PANTHER" id="PTHR11226">
    <property type="entry name" value="UDP-GLUCOSE GLYCOPROTEIN:GLUCOSYLTRANSFERASE"/>
    <property type="match status" value="1"/>
</dbReference>
<evidence type="ECO:0000256" key="4">
    <source>
        <dbReference type="ARBA" id="ARBA00006351"/>
    </source>
</evidence>
<dbReference type="Pfam" id="PF18403">
    <property type="entry name" value="Thioredoxin_15"/>
    <property type="match status" value="1"/>
</dbReference>
<evidence type="ECO:0000256" key="3">
    <source>
        <dbReference type="ARBA" id="ARBA00004922"/>
    </source>
</evidence>
<feature type="chain" id="PRO_5046303512" evidence="10">
    <location>
        <begin position="16"/>
        <end position="1645"/>
    </location>
</feature>
<evidence type="ECO:0000259" key="14">
    <source>
        <dbReference type="Pfam" id="PF18403"/>
    </source>
</evidence>
<feature type="domain" description="UGGT thioredoxin-like" evidence="11">
    <location>
        <begin position="29"/>
        <end position="233"/>
    </location>
</feature>
<keyword evidence="7" id="KW-0256">Endoplasmic reticulum</keyword>
<comment type="caution">
    <text evidence="16">The sequence shown here is derived from an EMBL/GenBank/DDBJ whole genome shotgun (WGS) entry which is preliminary data.</text>
</comment>
<sequence>MFLGLLLAASLAAAGSPPVQVSLRTSWPASPFLVEVIETLALESPVSFFPFLDCVTDSGKLQLPPNSRPEAVHQATLALAVSHGFLPDAGALAAVEMNLALHAASPKIQAFYHHYNTTNGEREVACESWVDWYDTAVCDVETLAQLARIETIDPTEKPSSKNPYNRPKVLPFDHIYPPPSLGGTIPPRTAILYASLNSPNFRELHEYLYKLAAPKDGSPLVEYVLRHAPPKDLAEETAKAYLSGFNVALDLKKMDYLAVDDRHVKQRGAGANNGNEVEDPESIEPIDPIPSLINAYPEPEPVEADFATTPDEDSDPQKEKEKKEREALGSLGLQAVQLLYDSGLSHNPIQILAQLSQNFPKYFPLLNRPNGPRIPVSPELAEEMHNNQLRAQPGGNMLWINGQGIQDGDVGPFELLRILKKERGIIKTLTSFKLGEETESWLSNAQAIELLTHPKMGAAQDSSGGGAIVDGLVDMSDREEGEGSVVVWWNDIEKDSRYSRWQPSIHAILQPLYPGQFPSVRLNLFNVVLVADLSKTSSINFLAGAVSSIIQRNFPFRWGIVPFGASDDGIRMARLFYYLVQNHGRKNTMELLRKISTLQAPPDAQPPTVKWDDVRSAFAELIADSDPEKAVGFDDVLSGKSGEKSEILDKVETSMEKSQAYARRLGLEANGGQGHAFVNGKYIEMGENLLNLMQMETGNQLRHVQEQLYEGHIVQPSPEDLEEKPFSMSNYFNDLPTTSKRRNKYIVPASNDRLKLVNLPEVTERSGWEISKGGYVYPTGSEVVPVTIYVVADFNGKDGLSVVKEALLSIGPDSPARISFIHNPINPTVPETLKSPPVSALFAHLVLNGKLESITPAALLNALGFGHEINWDADQVPLTQGEQMRSILGGLKPKDLDYVNHTRFTDLGRNFLKEAGINPGDKGLIINGRVIAPLGDNDFLADDFKALEVYEMQKRVKPVVETLEDVKGDLQSLERTSLSDLIPMISSFIAAIQRPDPSEVGLFDTPQRPRTRNYQTLESKYTCFDFGDNTTAIYQIAVLLDPLSETAQRWSSLLEWISHIPDVAIEVHLNPAKYTEVPLKRFFRYSLRPALKFDEDGYEIAAQTQLQGLPVEPIYTLAIGTPSSWLVRPREALYDLDNIQLNHLAPEDSSVDAVFELDYLVVEGHARDQMTNAPPRGVQLELTSGDATVDDTQVVANLGYFQFKATPGVFRLGIREGRGRDIFEMESVGNEGWDSPGVEEVGDEITVTSFEGLTLYPRLRRKKGMERADVLAEDDDDDEEDHGLIGKVVNSFKSIFGSKEEETALSAVPGTEQAEINIFTVASGLLYERFVGIMILSVLRNTNSTVKFWFIENFLSPSFLEFIPHLASAYNFQYELVTYKWPSWLRAQKEKQRIIWAYKILFLDVLFPMDLKKVIFVDADQIVRADLKELVDLDLKGAPYGYTPMGDDNYDMEGFRFWKTGYWKDFLQGRPYHISALYVVDLVRFRQIAAGDILRGQYQALSADPNSLANLDQDLPNNIQREVPIFSLHEDWLWCETWCSKDRLDRAKTIDLCQNPLTKEPKLSRARQIPEWEEYDSEIARFARKLAEEGKIKSRIATADANVLASGSGAGSTKEKDEEGKAAAPEIEIEKEEGKERSETPRDEL</sequence>